<proteinExistence type="predicted"/>
<name>A0A382MWX7_9ZZZZ</name>
<accession>A0A382MWX7</accession>
<feature type="transmembrane region" description="Helical" evidence="1">
    <location>
        <begin position="320"/>
        <end position="338"/>
    </location>
</feature>
<gene>
    <name evidence="2" type="ORF">METZ01_LOCUS305141</name>
</gene>
<sequence>VNDDDSDGDYDSISFGSEVVFNTDRVDHVKAVYDSVNGKVVVVYGDEYDTDTLRCTAIVGTVSGTSISFGSEEVFYSYSCHALRIVYDSSNSVVVIAHEAGGRGKAIVGTVSGTSITFGSAANFNEANEGPEYDDQIAMAFDSNSNKVVIAHQLYNDDGVAVVGTVSGTSISFGSEVSFNTGSGSSDSTRHIAATFDTTNNKVVIVYKDVNNSNYGTAIVGTVSGTSISFGSEAVFNSATTNAMRHISFNSGNGVLVAYLDSGTSDGKALWGTVSGTSISFDTATEFNDGNCYNIIALPSVIIYMEEDDGKARVLSIPEFSSLLMPIVSVLLIVGFNYRRRESS</sequence>
<evidence type="ECO:0000313" key="2">
    <source>
        <dbReference type="EMBL" id="SVC52287.1"/>
    </source>
</evidence>
<keyword evidence="1" id="KW-0472">Membrane</keyword>
<protein>
    <submittedName>
        <fullName evidence="2">Uncharacterized protein</fullName>
    </submittedName>
</protein>
<feature type="non-terminal residue" evidence="2">
    <location>
        <position position="1"/>
    </location>
</feature>
<dbReference type="AlphaFoldDB" id="A0A382MWX7"/>
<dbReference type="EMBL" id="UINC01095864">
    <property type="protein sequence ID" value="SVC52287.1"/>
    <property type="molecule type" value="Genomic_DNA"/>
</dbReference>
<keyword evidence="1" id="KW-1133">Transmembrane helix</keyword>
<organism evidence="2">
    <name type="scientific">marine metagenome</name>
    <dbReference type="NCBI Taxonomy" id="408172"/>
    <lineage>
        <taxon>unclassified sequences</taxon>
        <taxon>metagenomes</taxon>
        <taxon>ecological metagenomes</taxon>
    </lineage>
</organism>
<keyword evidence="1" id="KW-0812">Transmembrane</keyword>
<evidence type="ECO:0000256" key="1">
    <source>
        <dbReference type="SAM" id="Phobius"/>
    </source>
</evidence>
<reference evidence="2" key="1">
    <citation type="submission" date="2018-05" db="EMBL/GenBank/DDBJ databases">
        <authorList>
            <person name="Lanie J.A."/>
            <person name="Ng W.-L."/>
            <person name="Kazmierczak K.M."/>
            <person name="Andrzejewski T.M."/>
            <person name="Davidsen T.M."/>
            <person name="Wayne K.J."/>
            <person name="Tettelin H."/>
            <person name="Glass J.I."/>
            <person name="Rusch D."/>
            <person name="Podicherti R."/>
            <person name="Tsui H.-C.T."/>
            <person name="Winkler M.E."/>
        </authorList>
    </citation>
    <scope>NUCLEOTIDE SEQUENCE</scope>
</reference>